<feature type="compositionally biased region" description="Pro residues" evidence="8">
    <location>
        <begin position="691"/>
        <end position="706"/>
    </location>
</feature>
<evidence type="ECO:0000313" key="10">
    <source>
        <dbReference type="EMBL" id="KFG46320.1"/>
    </source>
</evidence>
<dbReference type="InterPro" id="IPR000719">
    <property type="entry name" value="Prot_kinase_dom"/>
</dbReference>
<feature type="region of interest" description="Disordered" evidence="8">
    <location>
        <begin position="1168"/>
        <end position="1219"/>
    </location>
</feature>
<keyword evidence="1" id="KW-0808">Transferase</keyword>
<feature type="region of interest" description="Disordered" evidence="8">
    <location>
        <begin position="428"/>
        <end position="566"/>
    </location>
</feature>
<dbReference type="InterPro" id="IPR011009">
    <property type="entry name" value="Kinase-like_dom_sf"/>
</dbReference>
<proteinExistence type="inferred from homology"/>
<feature type="compositionally biased region" description="Low complexity" evidence="8">
    <location>
        <begin position="1637"/>
        <end position="1655"/>
    </location>
</feature>
<dbReference type="Pfam" id="PF00069">
    <property type="entry name" value="Pkinase"/>
    <property type="match status" value="2"/>
</dbReference>
<evidence type="ECO:0000256" key="4">
    <source>
        <dbReference type="ARBA" id="ARBA00022840"/>
    </source>
</evidence>
<feature type="compositionally biased region" description="Polar residues" evidence="8">
    <location>
        <begin position="645"/>
        <end position="659"/>
    </location>
</feature>
<feature type="region of interest" description="Disordered" evidence="8">
    <location>
        <begin position="1438"/>
        <end position="1524"/>
    </location>
</feature>
<feature type="compositionally biased region" description="Basic and acidic residues" evidence="8">
    <location>
        <begin position="960"/>
        <end position="971"/>
    </location>
</feature>
<keyword evidence="2 7" id="KW-0547">Nucleotide-binding</keyword>
<dbReference type="Gene3D" id="3.30.200.20">
    <property type="entry name" value="Phosphorylase Kinase, domain 1"/>
    <property type="match status" value="2"/>
</dbReference>
<dbReference type="PROSITE" id="PS00108">
    <property type="entry name" value="PROTEIN_KINASE_ST"/>
    <property type="match status" value="1"/>
</dbReference>
<feature type="region of interest" description="Disordered" evidence="8">
    <location>
        <begin position="55"/>
        <end position="96"/>
    </location>
</feature>
<dbReference type="GO" id="GO:0005737">
    <property type="term" value="C:cytoplasm"/>
    <property type="evidence" value="ECO:0007669"/>
    <property type="project" value="TreeGrafter"/>
</dbReference>
<feature type="compositionally biased region" description="Basic and acidic residues" evidence="8">
    <location>
        <begin position="494"/>
        <end position="507"/>
    </location>
</feature>
<keyword evidence="5" id="KW-0652">Protein synthesis inhibitor</keyword>
<feature type="compositionally biased region" description="Acidic residues" evidence="8">
    <location>
        <begin position="1199"/>
        <end position="1209"/>
    </location>
</feature>
<dbReference type="EMBL" id="AEYI02000704">
    <property type="protein sequence ID" value="KFG46320.1"/>
    <property type="molecule type" value="Genomic_DNA"/>
</dbReference>
<dbReference type="Proteomes" id="UP000028828">
    <property type="component" value="Unassembled WGS sequence"/>
</dbReference>
<evidence type="ECO:0000256" key="2">
    <source>
        <dbReference type="ARBA" id="ARBA00022741"/>
    </source>
</evidence>
<feature type="non-terminal residue" evidence="10">
    <location>
        <position position="1676"/>
    </location>
</feature>
<feature type="region of interest" description="Disordered" evidence="8">
    <location>
        <begin position="1593"/>
        <end position="1676"/>
    </location>
</feature>
<dbReference type="PROSITE" id="PS50011">
    <property type="entry name" value="PROTEIN_KINASE_DOM"/>
    <property type="match status" value="1"/>
</dbReference>
<dbReference type="SUPFAM" id="SSF56112">
    <property type="entry name" value="Protein kinase-like (PK-like)"/>
    <property type="match status" value="1"/>
</dbReference>
<name>A0A086KPK2_TOXGO</name>
<feature type="domain" description="Protein kinase" evidence="9">
    <location>
        <begin position="895"/>
        <end position="1566"/>
    </location>
</feature>
<keyword evidence="4 7" id="KW-0067">ATP-binding</keyword>
<dbReference type="VEuPathDB" id="ToxoDB:TGP89_204100A"/>
<feature type="compositionally biased region" description="Low complexity" evidence="8">
    <location>
        <begin position="63"/>
        <end position="96"/>
    </location>
</feature>
<feature type="region of interest" description="Disordered" evidence="8">
    <location>
        <begin position="996"/>
        <end position="1035"/>
    </location>
</feature>
<evidence type="ECO:0000256" key="6">
    <source>
        <dbReference type="ARBA" id="ARBA00037982"/>
    </source>
</evidence>
<feature type="region of interest" description="Disordered" evidence="8">
    <location>
        <begin position="1282"/>
        <end position="1314"/>
    </location>
</feature>
<feature type="compositionally biased region" description="Basic and acidic residues" evidence="8">
    <location>
        <begin position="1666"/>
        <end position="1676"/>
    </location>
</feature>
<feature type="region of interest" description="Disordered" evidence="8">
    <location>
        <begin position="1327"/>
        <end position="1346"/>
    </location>
</feature>
<dbReference type="PANTHER" id="PTHR11042">
    <property type="entry name" value="EUKARYOTIC TRANSLATION INITIATION FACTOR 2-ALPHA KINASE EIF2-ALPHA KINASE -RELATED"/>
    <property type="match status" value="1"/>
</dbReference>
<evidence type="ECO:0000256" key="1">
    <source>
        <dbReference type="ARBA" id="ARBA00022679"/>
    </source>
</evidence>
<feature type="region of interest" description="Disordered" evidence="8">
    <location>
        <begin position="578"/>
        <end position="715"/>
    </location>
</feature>
<evidence type="ECO:0000313" key="11">
    <source>
        <dbReference type="Proteomes" id="UP000028828"/>
    </source>
</evidence>
<gene>
    <name evidence="10" type="ORF">TGP89_204100A</name>
</gene>
<accession>A0A086KPK2</accession>
<dbReference type="GO" id="GO:0005524">
    <property type="term" value="F:ATP binding"/>
    <property type="evidence" value="ECO:0007669"/>
    <property type="project" value="UniProtKB-UniRule"/>
</dbReference>
<dbReference type="InterPro" id="IPR050339">
    <property type="entry name" value="CC_SR_Kinase"/>
</dbReference>
<dbReference type="PROSITE" id="PS00107">
    <property type="entry name" value="PROTEIN_KINASE_ATP"/>
    <property type="match status" value="1"/>
</dbReference>
<feature type="compositionally biased region" description="Basic and acidic residues" evidence="8">
    <location>
        <begin position="1210"/>
        <end position="1219"/>
    </location>
</feature>
<dbReference type="GO" id="GO:0005634">
    <property type="term" value="C:nucleus"/>
    <property type="evidence" value="ECO:0007669"/>
    <property type="project" value="TreeGrafter"/>
</dbReference>
<protein>
    <submittedName>
        <fullName evidence="10">eIF2 kinase IF2K-C</fullName>
    </submittedName>
</protein>
<evidence type="ECO:0000256" key="3">
    <source>
        <dbReference type="ARBA" id="ARBA00022777"/>
    </source>
</evidence>
<evidence type="ECO:0000259" key="9">
    <source>
        <dbReference type="PROSITE" id="PS50011"/>
    </source>
</evidence>
<dbReference type="InterPro" id="IPR017441">
    <property type="entry name" value="Protein_kinase_ATP_BS"/>
</dbReference>
<feature type="compositionally biased region" description="Basic and acidic residues" evidence="8">
    <location>
        <begin position="536"/>
        <end position="545"/>
    </location>
</feature>
<comment type="similarity">
    <text evidence="6">Belongs to the protein kinase superfamily. Ser/Thr protein kinase family. GCN2 subfamily.</text>
</comment>
<evidence type="ECO:0000256" key="5">
    <source>
        <dbReference type="ARBA" id="ARBA00023193"/>
    </source>
</evidence>
<dbReference type="InterPro" id="IPR008271">
    <property type="entry name" value="Ser/Thr_kinase_AS"/>
</dbReference>
<feature type="region of interest" description="Disordered" evidence="8">
    <location>
        <begin position="937"/>
        <end position="971"/>
    </location>
</feature>
<dbReference type="SMART" id="SM00220">
    <property type="entry name" value="S_TKc"/>
    <property type="match status" value="1"/>
</dbReference>
<evidence type="ECO:0000256" key="8">
    <source>
        <dbReference type="SAM" id="MobiDB-lite"/>
    </source>
</evidence>
<feature type="compositionally biased region" description="Basic and acidic residues" evidence="8">
    <location>
        <begin position="788"/>
        <end position="847"/>
    </location>
</feature>
<dbReference type="GO" id="GO:0017148">
    <property type="term" value="P:negative regulation of translation"/>
    <property type="evidence" value="ECO:0007669"/>
    <property type="project" value="UniProtKB-KW"/>
</dbReference>
<feature type="compositionally biased region" description="Low complexity" evidence="8">
    <location>
        <begin position="442"/>
        <end position="453"/>
    </location>
</feature>
<organism evidence="10 11">
    <name type="scientific">Toxoplasma gondii p89</name>
    <dbReference type="NCBI Taxonomy" id="943119"/>
    <lineage>
        <taxon>Eukaryota</taxon>
        <taxon>Sar</taxon>
        <taxon>Alveolata</taxon>
        <taxon>Apicomplexa</taxon>
        <taxon>Conoidasida</taxon>
        <taxon>Coccidia</taxon>
        <taxon>Eucoccidiorida</taxon>
        <taxon>Eimeriorina</taxon>
        <taxon>Sarcocystidae</taxon>
        <taxon>Toxoplasma</taxon>
    </lineage>
</organism>
<dbReference type="Gene3D" id="1.10.510.10">
    <property type="entry name" value="Transferase(Phosphotransferase) domain 1"/>
    <property type="match status" value="1"/>
</dbReference>
<sequence>MEEKTTRGGRGREGNACLLRSLLLLEARPVSPRVSFSILSLGFLSSTAHGLVESVQTRTTSHASSPASSVGSSPSVSRAAPPSPSRPSQSLSSSAAPGLWGVSLASARRLLLEEQKKETATLAALATYGLCSSLNQQASWTWADPSDFDAFLPVSDGEADVVFDADSQNDEEDGLFQRTGDTEEPEKPCVVVGLVEVAAEGKRTRRRRRSPGVSAIEFEARLSPPHSHHASGSCMHIETSLRCIRGLPSTFCMEAQETISLGVSSSLSLSSVATERRENREASESVSEAISHLEPVEKLLHTSAALEALLVSFLESRGEPDAEESRVHRQRREKDRASLASSRERLFRSHLTQFLHFFSDSTSDSSSVSRRCSALAGETNRLHRGEVDREKAKSRHRVSFQDAHAEIGRDVTGAETSKTPCSFLPAARATDCRPHEPPRVTAAPSNSPSSPSAFLRDPEGDAVPGGACNAETPVGGGPGSERGTTLEAQASLFERARCADEEKRREDEAADASIGDTVAQTKERQLPVLSPTRRPRSAEEKKPHSGEGCTTQADSGPSAPMYGGRSCLAQATERTYAVGVEEGPFHSGTQSERETNNGEASRVGVKDMFASALGERRESGNAKAGGQLWLDSFGSGTPGGEGKSLQGNAATVFAVSSRSPLEAPMSGDDTERRGAASGDDAEGRQDKKKPSPSPSKSPSSPDPLPSSPFVFSPASPCDLSCVSVSRLTSAPPGIVGLGAENAAKAQARTAVLSRPGGVSACKEGANGALSVIQEEGEEESTETQGTQSEDRSGARGEKKQQTEKDKEKEKKEKNEKTDKHDKNDKKDKNEKEVNGDEVERREVRGVEELVASESSPAHEARGAKPSADVGESKYERDSEMGKRSPEVTSRYHTEFIELQQLGSGGFGSVTKVRQRQGGGIFAVKCIPLRPARVRRHGFCPGQGRERNLARAGGNSTGRGMRADAGDAQAAKRLERARMRSFSGNKAKRRVGGQVCALSGPRQNSDQAPKDGACKQAARRKRRDDSLSPTDSQDTYDDAVGYMEEATMLAKLNHKHIVRYYDAWLEVTTPLRRVSPDSSCGAEEGDPSKCLFILMEYCPGRTLREAIDSGLLQLPPASFRQTLRRRQTANRVSETAACAPEAGRRCLGSSASFSSSSCCSPSSSRAASELRGAGAAETLAPKGGEPPGQAGNEEAREAREEEVEEEDDSEEERRTEAERRTAAEMGLRALKWRLTRDLVGGVAYMHSFGVIHRDLKPSNIFLKVDQDRLCVKIGDFGLTTTVLKGKPGGSQAAGRRASHSGTSGDTPLGSGASVRPLSGFSCPSQEVCEARPNGGKPHPGCPQPLQRLSLVPPLSSFPGSHPSDTPSLRLSAGVGTVYYMAPEQATGSRYDQKADIFSLGVVLFEMWAPPFTTAMERASVLGQLTLDHEQQMRRLLPRQAGKALPPFHSPAPLKHREKKDEGDGRGEASSVALQSSRLSAPLRPRQQRRRQQRENLLLQRTEDEKRRLGAGGDPADPPPPSDFTPFDTLTFLKQYVPSEVAPLILAMIQQDPASRPAADALLVDDVLLPLELSQALPLGVVDEYEVDLVRSFSHEAPSRRTEKNGRRGESGKHGGSGMRSNSHALGAARGELERGGEAQRQGQQGAAGTGEALEAGVRCGPKRGKAAGRERETGGEV</sequence>
<comment type="caution">
    <text evidence="10">The sequence shown here is derived from an EMBL/GenBank/DDBJ whole genome shotgun (WGS) entry which is preliminary data.</text>
</comment>
<feature type="compositionally biased region" description="Basic and acidic residues" evidence="8">
    <location>
        <begin position="1593"/>
        <end position="1611"/>
    </location>
</feature>
<feature type="compositionally biased region" description="Basic and acidic residues" evidence="8">
    <location>
        <begin position="870"/>
        <end position="887"/>
    </location>
</feature>
<keyword evidence="3 10" id="KW-0418">Kinase</keyword>
<dbReference type="GO" id="GO:0004672">
    <property type="term" value="F:protein kinase activity"/>
    <property type="evidence" value="ECO:0007669"/>
    <property type="project" value="InterPro"/>
</dbReference>
<dbReference type="PANTHER" id="PTHR11042:SF178">
    <property type="entry name" value="EUKARYOTIC TRANSLATION INITIATION FACTOR 2-ALPHA KINASE 1"/>
    <property type="match status" value="1"/>
</dbReference>
<evidence type="ECO:0000256" key="7">
    <source>
        <dbReference type="PROSITE-ProRule" id="PRU10141"/>
    </source>
</evidence>
<reference evidence="10 11" key="1">
    <citation type="submission" date="2014-03" db="EMBL/GenBank/DDBJ databases">
        <authorList>
            <person name="Sibley D."/>
            <person name="Venepally P."/>
            <person name="Karamycheva S."/>
            <person name="Hadjithomas M."/>
            <person name="Khan A."/>
            <person name="Brunk B."/>
            <person name="Roos D."/>
            <person name="Caler E."/>
            <person name="Lorenzi H."/>
        </authorList>
    </citation>
    <scope>NUCLEOTIDE SEQUENCE [LARGE SCALE GENOMIC DNA]</scope>
    <source>
        <strain evidence="11">p89</strain>
    </source>
</reference>
<feature type="binding site" evidence="7">
    <location>
        <position position="924"/>
    </location>
    <ligand>
        <name>ATP</name>
        <dbReference type="ChEBI" id="CHEBI:30616"/>
    </ligand>
</feature>
<feature type="region of interest" description="Disordered" evidence="8">
    <location>
        <begin position="769"/>
        <end position="887"/>
    </location>
</feature>